<organism evidence="3 4">
    <name type="scientific">Albugo candida</name>
    <dbReference type="NCBI Taxonomy" id="65357"/>
    <lineage>
        <taxon>Eukaryota</taxon>
        <taxon>Sar</taxon>
        <taxon>Stramenopiles</taxon>
        <taxon>Oomycota</taxon>
        <taxon>Peronosporomycetes</taxon>
        <taxon>Albuginales</taxon>
        <taxon>Albuginaceae</taxon>
        <taxon>Albugo</taxon>
    </lineage>
</organism>
<feature type="region of interest" description="Disordered" evidence="1">
    <location>
        <begin position="33"/>
        <end position="121"/>
    </location>
</feature>
<evidence type="ECO:0008006" key="5">
    <source>
        <dbReference type="Google" id="ProtNLM"/>
    </source>
</evidence>
<accession>A0A024GBB3</accession>
<feature type="signal peptide" evidence="2">
    <location>
        <begin position="1"/>
        <end position="25"/>
    </location>
</feature>
<sequence>MPKSYLTVSATLLLFAGSLIDYSHATIIEGVGQNSTAQISVRRDPDDNASTLGHVLTLESHEGRNRKDNGVGSNKNLEGTSTKSVTSSKKDPTLASERSAFKPYDPLSIPGSFKNQNPYPY</sequence>
<dbReference type="EMBL" id="CAIX01000063">
    <property type="protein sequence ID" value="CCI44156.1"/>
    <property type="molecule type" value="Genomic_DNA"/>
</dbReference>
<feature type="chain" id="PRO_5001529571" description="RxLR effector protein" evidence="2">
    <location>
        <begin position="26"/>
        <end position="121"/>
    </location>
</feature>
<feature type="compositionally biased region" description="Basic and acidic residues" evidence="1">
    <location>
        <begin position="59"/>
        <end position="69"/>
    </location>
</feature>
<evidence type="ECO:0000313" key="4">
    <source>
        <dbReference type="Proteomes" id="UP000053237"/>
    </source>
</evidence>
<dbReference type="Proteomes" id="UP000053237">
    <property type="component" value="Unassembled WGS sequence"/>
</dbReference>
<reference evidence="3 4" key="1">
    <citation type="submission" date="2012-05" db="EMBL/GenBank/DDBJ databases">
        <title>Recombination and specialization in a pathogen metapopulation.</title>
        <authorList>
            <person name="Gardiner A."/>
            <person name="Kemen E."/>
            <person name="Schultz-Larsen T."/>
            <person name="MacLean D."/>
            <person name="Van Oosterhout C."/>
            <person name="Jones J.D.G."/>
        </authorList>
    </citation>
    <scope>NUCLEOTIDE SEQUENCE [LARGE SCALE GENOMIC DNA]</scope>
    <source>
        <strain evidence="3 4">Ac Nc2</strain>
    </source>
</reference>
<keyword evidence="2" id="KW-0732">Signal</keyword>
<proteinExistence type="predicted"/>
<gene>
    <name evidence="3" type="ORF">BN9_049400</name>
</gene>
<name>A0A024GBB3_9STRA</name>
<protein>
    <recommendedName>
        <fullName evidence="5">RxLR effector protein</fullName>
    </recommendedName>
</protein>
<keyword evidence="4" id="KW-1185">Reference proteome</keyword>
<evidence type="ECO:0000256" key="2">
    <source>
        <dbReference type="SAM" id="SignalP"/>
    </source>
</evidence>
<comment type="caution">
    <text evidence="3">The sequence shown here is derived from an EMBL/GenBank/DDBJ whole genome shotgun (WGS) entry which is preliminary data.</text>
</comment>
<dbReference type="InParanoid" id="A0A024GBB3"/>
<evidence type="ECO:0000313" key="3">
    <source>
        <dbReference type="EMBL" id="CCI44156.1"/>
    </source>
</evidence>
<dbReference type="AlphaFoldDB" id="A0A024GBB3"/>
<evidence type="ECO:0000256" key="1">
    <source>
        <dbReference type="SAM" id="MobiDB-lite"/>
    </source>
</evidence>